<protein>
    <recommendedName>
        <fullName evidence="1">site-specific DNA-methyltransferase (adenine-specific)</fullName>
        <ecNumber evidence="1">2.1.1.72</ecNumber>
    </recommendedName>
</protein>
<dbReference type="GO" id="GO:0032259">
    <property type="term" value="P:methylation"/>
    <property type="evidence" value="ECO:0007669"/>
    <property type="project" value="UniProtKB-KW"/>
</dbReference>
<keyword evidence="3 7" id="KW-0808">Transferase</keyword>
<evidence type="ECO:0000256" key="1">
    <source>
        <dbReference type="ARBA" id="ARBA00011900"/>
    </source>
</evidence>
<comment type="caution">
    <text evidence="7">The sequence shown here is derived from an EMBL/GenBank/DDBJ whole genome shotgun (WGS) entry which is preliminary data.</text>
</comment>
<dbReference type="Gene3D" id="3.40.50.150">
    <property type="entry name" value="Vaccinia Virus protein VP39"/>
    <property type="match status" value="2"/>
</dbReference>
<evidence type="ECO:0000259" key="6">
    <source>
        <dbReference type="Pfam" id="PF07669"/>
    </source>
</evidence>
<sequence>MADFDSIINVEEWVSDYYLTTDDKGESFGKRVAEAFKGWKQEEKDGLPPSTRLTSRREEIQTALSSLSTETVDDTLHKTYDLISHAFGYPRPGTHTAARGQAELAFEGAADSQFTAVILRARPIGAIEDVASAQLLPLENDNLPTLDGKPTGYTASKLIGELFLADNAPNFVVTLAGNWVILAERETWPLGRYLAVDLGLAIERNDRKAKGEIQRVTAILAMEHLQRGADGTTWWLDTLEQARDHSVKVSEELRGAIKQSIEIIGNDVLKRHRAQEKPVPELNGAELGNQALRYLYRILFLLFAEASPELQILPTGDNDYDEGYGLSRLRDQILTEPATVKAQNGTHLYESLQLLFNLVNQGHDPADPQQAAPSFDENALDDGLQFRELDTDLFSRAQTSYIDEVKLSNLALHKVLQNLLLTKEKRGSDRGFISYATLGVAELGQVYEGLMSYTGFIAEEDLIEVAKHGDASKGSWVVPEARAATLPEDSVVYETVETELGLREEPRRHRLGSFVFRQSSRDRERSASFYSPPVITEFTVGQAIEELEATGRISRADDILTLSICEPAMGSGAFAVEAVNQLAELYLRKRQDELGVEIPGDERSTQLQKVKAHIALHQVYGVDLNKTAVELAEISLWLNTMTPELKAPWFGLRLRHGNSLVGASRATFSTKDLSTKAYLSAEPTRHPLTSMAEAIDAHERDAAATGRVHHFLVPSSGWGSAAEAKDLKDLVPEEIKAMKTWRKQVAKALTKTQQKRVGGLARQVERLWELSLVRLRLAEDQVRRDLDLFGHDFHPTASNVLRREVEEHLFNNPNSAYQRLRLAMNLWNALWYWPVTQADQLPDYDGYLNALEDILGTPDTKKRPDNQVQFGFDMHWDELNSTEEIEALASNQKRMERVLEDHPWVATAIDIAREQAFFHWDLDFATVMSKGGFDFQVGNPPWVRPRTDVDALLSEHDPWFSLALKPTQAEKKQRRQALSDNPYVAETLSKGLAEAVVASAVLGDATRYPHLVGQQPDLYRGFMERTWANASGDGIVSLIHPESHFTEKKAAPLRAGAYLRLRRHWQFINELMLFDVHDLVKYGVHVYASPHESPSFIAATSLYHPKTVVDSLVHDGSGDLPGFKDPNGNWDLRPHKDRIQTIDTDTLAVWRSILEDPGTPLLEARTVYSVNTEAAEVLSKLAEAPRIKDLGLQYSSGWHETADKKAGYFDSSWQHPESWDDVILQGPHLGVSTPMIKQPNPSMKHNQDWSEIDLEAIPADFIPATAFLPNRRNSEYDSGYTHFRLQDGERIADRSYYRFAWRKMAATTGFRTLYPALIPRGAAISGSAISGCSLAGPLLTIIAGATLSTPLLDFVVRSTGVANLYASVIEQLPQRLNEVFTYSVARRYLRLNCLTEAYAPLWEEVTGEPWTVDTPLRNAKERWHAQNEIDAMVALSLGVTLDELLMIYRTQFPVMYRYDRENLYDANGRKVPKDVEKLEKGLKDGQRLSEAERTWTHPQSGATYVFEYPFAPLDREADLREAYETYSAMLNAQQQAHQTRN</sequence>
<comment type="catalytic activity">
    <reaction evidence="5">
        <text>a 2'-deoxyadenosine in DNA + S-adenosyl-L-methionine = an N(6)-methyl-2'-deoxyadenosine in DNA + S-adenosyl-L-homocysteine + H(+)</text>
        <dbReference type="Rhea" id="RHEA:15197"/>
        <dbReference type="Rhea" id="RHEA-COMP:12418"/>
        <dbReference type="Rhea" id="RHEA-COMP:12419"/>
        <dbReference type="ChEBI" id="CHEBI:15378"/>
        <dbReference type="ChEBI" id="CHEBI:57856"/>
        <dbReference type="ChEBI" id="CHEBI:59789"/>
        <dbReference type="ChEBI" id="CHEBI:90615"/>
        <dbReference type="ChEBI" id="CHEBI:90616"/>
        <dbReference type="EC" id="2.1.1.72"/>
    </reaction>
</comment>
<evidence type="ECO:0000313" key="7">
    <source>
        <dbReference type="EMBL" id="MBA4505049.1"/>
    </source>
</evidence>
<dbReference type="GO" id="GO:0006304">
    <property type="term" value="P:DNA modification"/>
    <property type="evidence" value="ECO:0007669"/>
    <property type="project" value="InterPro"/>
</dbReference>
<dbReference type="Pfam" id="PF07669">
    <property type="entry name" value="Eco57I"/>
    <property type="match status" value="1"/>
</dbReference>
<dbReference type="EC" id="2.1.1.72" evidence="1"/>
<evidence type="ECO:0000256" key="5">
    <source>
        <dbReference type="ARBA" id="ARBA00047942"/>
    </source>
</evidence>
<dbReference type="InterPro" id="IPR011639">
    <property type="entry name" value="MethylTrfase_TaqI-like_dom"/>
</dbReference>
<keyword evidence="8" id="KW-1185">Reference proteome</keyword>
<gene>
    <name evidence="7" type="ORF">H0H28_06860</name>
</gene>
<keyword evidence="4" id="KW-0949">S-adenosyl-L-methionine</keyword>
<evidence type="ECO:0000256" key="3">
    <source>
        <dbReference type="ARBA" id="ARBA00022679"/>
    </source>
</evidence>
<dbReference type="PANTHER" id="PTHR33841">
    <property type="entry name" value="DNA METHYLTRANSFERASE YEEA-RELATED"/>
    <property type="match status" value="1"/>
</dbReference>
<dbReference type="InterPro" id="IPR050953">
    <property type="entry name" value="N4_N6_ade-DNA_methylase"/>
</dbReference>
<organism evidence="7 8">
    <name type="scientific">Corynebacterium sanguinis</name>
    <dbReference type="NCBI Taxonomy" id="2594913"/>
    <lineage>
        <taxon>Bacteria</taxon>
        <taxon>Bacillati</taxon>
        <taxon>Actinomycetota</taxon>
        <taxon>Actinomycetes</taxon>
        <taxon>Mycobacteriales</taxon>
        <taxon>Corynebacteriaceae</taxon>
        <taxon>Corynebacterium</taxon>
    </lineage>
</organism>
<evidence type="ECO:0000313" key="8">
    <source>
        <dbReference type="Proteomes" id="UP000580709"/>
    </source>
</evidence>
<evidence type="ECO:0000256" key="2">
    <source>
        <dbReference type="ARBA" id="ARBA00022603"/>
    </source>
</evidence>
<dbReference type="EMBL" id="JACEOR010000261">
    <property type="protein sequence ID" value="MBA4505049.1"/>
    <property type="molecule type" value="Genomic_DNA"/>
</dbReference>
<dbReference type="PANTHER" id="PTHR33841:SF1">
    <property type="entry name" value="DNA METHYLTRANSFERASE A"/>
    <property type="match status" value="1"/>
</dbReference>
<dbReference type="Proteomes" id="UP000580709">
    <property type="component" value="Unassembled WGS sequence"/>
</dbReference>
<dbReference type="SUPFAM" id="SSF53335">
    <property type="entry name" value="S-adenosyl-L-methionine-dependent methyltransferases"/>
    <property type="match status" value="1"/>
</dbReference>
<keyword evidence="2 7" id="KW-0489">Methyltransferase</keyword>
<evidence type="ECO:0000256" key="4">
    <source>
        <dbReference type="ARBA" id="ARBA00022691"/>
    </source>
</evidence>
<dbReference type="InterPro" id="IPR029063">
    <property type="entry name" value="SAM-dependent_MTases_sf"/>
</dbReference>
<dbReference type="RefSeq" id="WP_181729772.1">
    <property type="nucleotide sequence ID" value="NZ_JACEOR010000261.1"/>
</dbReference>
<feature type="domain" description="Type II methyltransferase M.TaqI-like" evidence="6">
    <location>
        <begin position="617"/>
        <end position="947"/>
    </location>
</feature>
<accession>A0A838WT48</accession>
<name>A0A838WT48_9CORY</name>
<proteinExistence type="predicted"/>
<reference evidence="7 8" key="1">
    <citation type="submission" date="2020-07" db="EMBL/GenBank/DDBJ databases">
        <authorList>
            <person name="Khare M."/>
        </authorList>
    </citation>
    <scope>NUCLEOTIDE SEQUENCE [LARGE SCALE GENOMIC DNA]</scope>
    <source>
        <strain evidence="7 8">P8776</strain>
    </source>
</reference>
<dbReference type="GO" id="GO:0009007">
    <property type="term" value="F:site-specific DNA-methyltransferase (adenine-specific) activity"/>
    <property type="evidence" value="ECO:0007669"/>
    <property type="project" value="UniProtKB-EC"/>
</dbReference>